<feature type="non-terminal residue" evidence="7">
    <location>
        <position position="1"/>
    </location>
</feature>
<dbReference type="SUPFAM" id="SSF81660">
    <property type="entry name" value="Metal cation-transporting ATPase, ATP-binding domain N"/>
    <property type="match status" value="2"/>
</dbReference>
<keyword evidence="2" id="KW-0812">Transmembrane</keyword>
<comment type="subcellular location">
    <subcellularLocation>
        <location evidence="1">Endomembrane system</location>
        <topology evidence="1">Multi-pass membrane protein</topology>
    </subcellularLocation>
</comment>
<dbReference type="Gene3D" id="1.20.1110.10">
    <property type="entry name" value="Calcium-transporting ATPase, transmembrane domain"/>
    <property type="match status" value="1"/>
</dbReference>
<keyword evidence="5" id="KW-0472">Membrane</keyword>
<dbReference type="GO" id="GO:0005388">
    <property type="term" value="F:P-type calcium transporter activity"/>
    <property type="evidence" value="ECO:0007669"/>
    <property type="project" value="TreeGrafter"/>
</dbReference>
<dbReference type="Pfam" id="PF13246">
    <property type="entry name" value="Cation_ATPase"/>
    <property type="match status" value="2"/>
</dbReference>
<dbReference type="PANTHER" id="PTHR24093">
    <property type="entry name" value="CATION TRANSPORTING ATPASE"/>
    <property type="match status" value="1"/>
</dbReference>
<feature type="compositionally biased region" description="Basic and acidic residues" evidence="6">
    <location>
        <begin position="18"/>
        <end position="29"/>
    </location>
</feature>
<evidence type="ECO:0008006" key="9">
    <source>
        <dbReference type="Google" id="ProtNLM"/>
    </source>
</evidence>
<name>A0A6A4M1A4_9ERIC</name>
<dbReference type="Proteomes" id="UP000428333">
    <property type="component" value="Linkage Group LG02"/>
</dbReference>
<evidence type="ECO:0000256" key="5">
    <source>
        <dbReference type="ARBA" id="ARBA00023136"/>
    </source>
</evidence>
<dbReference type="PANTHER" id="PTHR24093:SF369">
    <property type="entry name" value="CALCIUM-TRANSPORTING ATPASE"/>
    <property type="match status" value="1"/>
</dbReference>
<comment type="caution">
    <text evidence="7">The sequence shown here is derived from an EMBL/GenBank/DDBJ whole genome shotgun (WGS) entry which is preliminary data.</text>
</comment>
<evidence type="ECO:0000256" key="6">
    <source>
        <dbReference type="SAM" id="MobiDB-lite"/>
    </source>
</evidence>
<proteinExistence type="predicted"/>
<feature type="region of interest" description="Disordered" evidence="6">
    <location>
        <begin position="1"/>
        <end position="35"/>
    </location>
</feature>
<evidence type="ECO:0000256" key="3">
    <source>
        <dbReference type="ARBA" id="ARBA00022842"/>
    </source>
</evidence>
<evidence type="ECO:0000313" key="7">
    <source>
        <dbReference type="EMBL" id="KAE9464235.1"/>
    </source>
</evidence>
<gene>
    <name evidence="7" type="ORF">C3L33_03867</name>
</gene>
<dbReference type="Gene3D" id="3.40.1110.10">
    <property type="entry name" value="Calcium-transporting ATPase, cytoplasmic domain N"/>
    <property type="match status" value="1"/>
</dbReference>
<evidence type="ECO:0000256" key="2">
    <source>
        <dbReference type="ARBA" id="ARBA00022692"/>
    </source>
</evidence>
<protein>
    <recommendedName>
        <fullName evidence="9">Cation-transporting P-type ATPase C-terminal domain-containing protein</fullName>
    </recommendedName>
</protein>
<keyword evidence="8" id="KW-1185">Reference proteome</keyword>
<evidence type="ECO:0000256" key="4">
    <source>
        <dbReference type="ARBA" id="ARBA00022989"/>
    </source>
</evidence>
<keyword evidence="3" id="KW-0460">Magnesium</keyword>
<dbReference type="GO" id="GO:0000166">
    <property type="term" value="F:nucleotide binding"/>
    <property type="evidence" value="ECO:0007669"/>
    <property type="project" value="InterPro"/>
</dbReference>
<dbReference type="GO" id="GO:0005886">
    <property type="term" value="C:plasma membrane"/>
    <property type="evidence" value="ECO:0007669"/>
    <property type="project" value="TreeGrafter"/>
</dbReference>
<dbReference type="PROSITE" id="PS00154">
    <property type="entry name" value="ATPASE_E1_E2"/>
    <property type="match status" value="1"/>
</dbReference>
<sequence>METANDRFKTSPYRRHRNDLEAADSRQYEDDSSSGPFDIYRTKNASVDRLRRWRVKGLAYSMRKMMADKALVRRLSACETMGSATTICSDKTGTLTLNQDGGKMEISGSPTEKAILQWGINLGMNFDAIRSSSSIIHVFPFNSEKKRGGVALKVMIVFEIEDVPVFDEFPNEEFGVDNEEGMLIDELLAEGYGEEGSRVTVHSEHDSMIAIELLPRPDSEVHIHWKGAAELVLASCTRYIDTNDQVVPMGEDKVTIFKSAIDDMAGRSLRCVAIAYRSCGMENVQP</sequence>
<organism evidence="7 8">
    <name type="scientific">Rhododendron williamsianum</name>
    <dbReference type="NCBI Taxonomy" id="262921"/>
    <lineage>
        <taxon>Eukaryota</taxon>
        <taxon>Viridiplantae</taxon>
        <taxon>Streptophyta</taxon>
        <taxon>Embryophyta</taxon>
        <taxon>Tracheophyta</taxon>
        <taxon>Spermatophyta</taxon>
        <taxon>Magnoliopsida</taxon>
        <taxon>eudicotyledons</taxon>
        <taxon>Gunneridae</taxon>
        <taxon>Pentapetalae</taxon>
        <taxon>asterids</taxon>
        <taxon>Ericales</taxon>
        <taxon>Ericaceae</taxon>
        <taxon>Ericoideae</taxon>
        <taxon>Rhodoreae</taxon>
        <taxon>Rhododendron</taxon>
    </lineage>
</organism>
<keyword evidence="4" id="KW-1133">Transmembrane helix</keyword>
<evidence type="ECO:0000256" key="1">
    <source>
        <dbReference type="ARBA" id="ARBA00004127"/>
    </source>
</evidence>
<dbReference type="EMBL" id="QEFC01000341">
    <property type="protein sequence ID" value="KAE9464235.1"/>
    <property type="molecule type" value="Genomic_DNA"/>
</dbReference>
<dbReference type="InterPro" id="IPR023299">
    <property type="entry name" value="ATPase_P-typ_cyto_dom_N"/>
</dbReference>
<dbReference type="GO" id="GO:0012505">
    <property type="term" value="C:endomembrane system"/>
    <property type="evidence" value="ECO:0007669"/>
    <property type="project" value="UniProtKB-SubCell"/>
</dbReference>
<dbReference type="InterPro" id="IPR018303">
    <property type="entry name" value="ATPase_P-typ_P_site"/>
</dbReference>
<dbReference type="OrthoDB" id="3352408at2759"/>
<dbReference type="PRINTS" id="PR00121">
    <property type="entry name" value="NAKATPASE"/>
</dbReference>
<dbReference type="AlphaFoldDB" id="A0A6A4M1A4"/>
<evidence type="ECO:0000313" key="8">
    <source>
        <dbReference type="Proteomes" id="UP000428333"/>
    </source>
</evidence>
<reference evidence="7 8" key="1">
    <citation type="journal article" date="2019" name="Genome Biol. Evol.">
        <title>The Rhododendron genome and chromosomal organization provide insight into shared whole-genome duplications across the heath family (Ericaceae).</title>
        <authorList>
            <person name="Soza V.L."/>
            <person name="Lindsley D."/>
            <person name="Waalkes A."/>
            <person name="Ramage E."/>
            <person name="Patwardhan R.P."/>
            <person name="Burton J.N."/>
            <person name="Adey A."/>
            <person name="Kumar A."/>
            <person name="Qiu R."/>
            <person name="Shendure J."/>
            <person name="Hall B."/>
        </authorList>
    </citation>
    <scope>NUCLEOTIDE SEQUENCE [LARGE SCALE GENOMIC DNA]</scope>
    <source>
        <strain evidence="7">RSF 1966-606</strain>
    </source>
</reference>
<accession>A0A6A4M1A4</accession>